<reference evidence="1" key="1">
    <citation type="submission" date="2022-08" db="EMBL/GenBank/DDBJ databases">
        <title>Genome sequence of Vagococcus luciliae DSM 112651.</title>
        <authorList>
            <person name="Juan G."/>
            <person name="Anja P."/>
            <person name="Rolf D."/>
            <person name="Kampfer P."/>
            <person name="Vilcinskas A."/>
        </authorList>
    </citation>
    <scope>NUCLEOTIDE SEQUENCE</scope>
    <source>
        <strain evidence="1">G314FT</strain>
    </source>
</reference>
<accession>A0ABY5NWV9</accession>
<dbReference type="EMBL" id="CP102451">
    <property type="protein sequence ID" value="UUV98131.1"/>
    <property type="molecule type" value="Genomic_DNA"/>
</dbReference>
<keyword evidence="2" id="KW-1185">Reference proteome</keyword>
<dbReference type="Proteomes" id="UP001058273">
    <property type="component" value="Chromosome"/>
</dbReference>
<organism evidence="1 2">
    <name type="scientific">Vagococcus luciliae</name>
    <dbReference type="NCBI Taxonomy" id="2920380"/>
    <lineage>
        <taxon>Bacteria</taxon>
        <taxon>Bacillati</taxon>
        <taxon>Bacillota</taxon>
        <taxon>Bacilli</taxon>
        <taxon>Lactobacillales</taxon>
        <taxon>Enterococcaceae</taxon>
        <taxon>Vagococcus</taxon>
    </lineage>
</organism>
<reference evidence="1" key="2">
    <citation type="submission" date="2022-08" db="EMBL/GenBank/DDBJ databases">
        <authorList>
            <person name="Poehlein A."/>
            <person name="Guzman J."/>
            <person name="Daniel R."/>
            <person name="Vilcinskas A."/>
        </authorList>
    </citation>
    <scope>NUCLEOTIDE SEQUENCE</scope>
    <source>
        <strain evidence="1">G314FT</strain>
    </source>
</reference>
<evidence type="ECO:0000313" key="1">
    <source>
        <dbReference type="EMBL" id="UUV98131.1"/>
    </source>
</evidence>
<evidence type="ECO:0000313" key="2">
    <source>
        <dbReference type="Proteomes" id="UP001058273"/>
    </source>
</evidence>
<dbReference type="RefSeq" id="WP_257701717.1">
    <property type="nucleotide sequence ID" value="NZ_CP102451.1"/>
</dbReference>
<sequence length="126" mass="15080">MNIIYPPLVEDSLSYYFYDKEIDLQDKVDMYQSMLSAGVIDEYGLPTKEALEKGWVKDFYEEENLSFEEFLNLYPIFCSYDKNKFQLIDGFWEISHSFKEQLIKEIKSEKMGYDAILQITEYLSER</sequence>
<gene>
    <name evidence="1" type="ORF">G314FT_02220</name>
</gene>
<proteinExistence type="predicted"/>
<protein>
    <submittedName>
        <fullName evidence="1">Uncharacterized protein</fullName>
    </submittedName>
</protein>
<name>A0ABY5NWV9_9ENTE</name>